<dbReference type="GO" id="GO:0043565">
    <property type="term" value="F:sequence-specific DNA binding"/>
    <property type="evidence" value="ECO:0007669"/>
    <property type="project" value="InterPro"/>
</dbReference>
<dbReference type="Gene3D" id="2.60.120.10">
    <property type="entry name" value="Jelly Rolls"/>
    <property type="match status" value="1"/>
</dbReference>
<dbReference type="InterPro" id="IPR018060">
    <property type="entry name" value="HTH_AraC"/>
</dbReference>
<dbReference type="Pfam" id="PF02311">
    <property type="entry name" value="AraC_binding"/>
    <property type="match status" value="1"/>
</dbReference>
<dbReference type="RefSeq" id="WP_079422571.1">
    <property type="nucleotide sequence ID" value="NZ_MZGV01000009.1"/>
</dbReference>
<gene>
    <name evidence="5" type="primary">melR_2</name>
    <name evidence="5" type="ORF">CLORY_11450</name>
</gene>
<comment type="caution">
    <text evidence="5">The sequence shown here is derived from an EMBL/GenBank/DDBJ whole genome shotgun (WGS) entry which is preliminary data.</text>
</comment>
<evidence type="ECO:0000313" key="5">
    <source>
        <dbReference type="EMBL" id="OPJ63363.1"/>
    </source>
</evidence>
<dbReference type="OrthoDB" id="253601at2"/>
<dbReference type="PANTHER" id="PTHR43280:SF34">
    <property type="entry name" value="ARAC-FAMILY TRANSCRIPTIONAL REGULATOR"/>
    <property type="match status" value="1"/>
</dbReference>
<evidence type="ECO:0000256" key="2">
    <source>
        <dbReference type="ARBA" id="ARBA00023125"/>
    </source>
</evidence>
<evidence type="ECO:0000256" key="1">
    <source>
        <dbReference type="ARBA" id="ARBA00023015"/>
    </source>
</evidence>
<dbReference type="SMART" id="SM00342">
    <property type="entry name" value="HTH_ARAC"/>
    <property type="match status" value="1"/>
</dbReference>
<sequence length="281" mass="33312">MDYKHELIKTNTDIGVMFSHNDSPVSNVVSNHWHNHLEIIYLLDGELEVNINKYKYLLKKDDLIVINPKDIHSTINRYGNSALLLQIPCEFLKKSYTDTEEDIRFECNPYVKEKHQSQKNIKTLLNSLFDIYNKKTLGYKLKITSIIYDLLFILVNQFSIELPKYKLKKTERYLNRLESVIDYIKKNYTQCISLEDVSKHIGLNSDYFSRFFKKYMGITFLKYLNSVRLEHFYSDLVNTDSNISDLIIKNGFVNYKLFMKTFKSTYGCTPRELRTRLTNPK</sequence>
<reference evidence="5 6" key="1">
    <citation type="submission" date="2017-03" db="EMBL/GenBank/DDBJ databases">
        <title>Genome sequence of Clostridium oryzae DSM 28571.</title>
        <authorList>
            <person name="Poehlein A."/>
            <person name="Daniel R."/>
        </authorList>
    </citation>
    <scope>NUCLEOTIDE SEQUENCE [LARGE SCALE GENOMIC DNA]</scope>
    <source>
        <strain evidence="5 6">DSM 28571</strain>
    </source>
</reference>
<protein>
    <submittedName>
        <fullName evidence="5">Melibiose operon regulatory protein</fullName>
    </submittedName>
</protein>
<accession>A0A1V4ITZ2</accession>
<dbReference type="SUPFAM" id="SSF46689">
    <property type="entry name" value="Homeodomain-like"/>
    <property type="match status" value="2"/>
</dbReference>
<dbReference type="InterPro" id="IPR003313">
    <property type="entry name" value="AraC-bd"/>
</dbReference>
<evidence type="ECO:0000256" key="3">
    <source>
        <dbReference type="ARBA" id="ARBA00023163"/>
    </source>
</evidence>
<dbReference type="PANTHER" id="PTHR43280">
    <property type="entry name" value="ARAC-FAMILY TRANSCRIPTIONAL REGULATOR"/>
    <property type="match status" value="1"/>
</dbReference>
<dbReference type="STRING" id="1450648.CLORY_11450"/>
<dbReference type="AlphaFoldDB" id="A0A1V4ITZ2"/>
<feature type="domain" description="HTH araC/xylS-type" evidence="4">
    <location>
        <begin position="178"/>
        <end position="276"/>
    </location>
</feature>
<proteinExistence type="predicted"/>
<dbReference type="InterPro" id="IPR011051">
    <property type="entry name" value="RmlC_Cupin_sf"/>
</dbReference>
<dbReference type="Proteomes" id="UP000190080">
    <property type="component" value="Unassembled WGS sequence"/>
</dbReference>
<dbReference type="InterPro" id="IPR009057">
    <property type="entry name" value="Homeodomain-like_sf"/>
</dbReference>
<dbReference type="Pfam" id="PF12833">
    <property type="entry name" value="HTH_18"/>
    <property type="match status" value="1"/>
</dbReference>
<dbReference type="Gene3D" id="1.10.10.60">
    <property type="entry name" value="Homeodomain-like"/>
    <property type="match status" value="2"/>
</dbReference>
<keyword evidence="6" id="KW-1185">Reference proteome</keyword>
<dbReference type="SUPFAM" id="SSF51182">
    <property type="entry name" value="RmlC-like cupins"/>
    <property type="match status" value="1"/>
</dbReference>
<dbReference type="CDD" id="cd02208">
    <property type="entry name" value="cupin_RmlC-like"/>
    <property type="match status" value="1"/>
</dbReference>
<dbReference type="GO" id="GO:0003700">
    <property type="term" value="F:DNA-binding transcription factor activity"/>
    <property type="evidence" value="ECO:0007669"/>
    <property type="project" value="InterPro"/>
</dbReference>
<evidence type="ECO:0000259" key="4">
    <source>
        <dbReference type="PROSITE" id="PS01124"/>
    </source>
</evidence>
<keyword evidence="1" id="KW-0805">Transcription regulation</keyword>
<evidence type="ECO:0000313" key="6">
    <source>
        <dbReference type="Proteomes" id="UP000190080"/>
    </source>
</evidence>
<dbReference type="PROSITE" id="PS01124">
    <property type="entry name" value="HTH_ARAC_FAMILY_2"/>
    <property type="match status" value="1"/>
</dbReference>
<keyword evidence="3" id="KW-0804">Transcription</keyword>
<dbReference type="InterPro" id="IPR014710">
    <property type="entry name" value="RmlC-like_jellyroll"/>
</dbReference>
<organism evidence="5 6">
    <name type="scientific">Clostridium oryzae</name>
    <dbReference type="NCBI Taxonomy" id="1450648"/>
    <lineage>
        <taxon>Bacteria</taxon>
        <taxon>Bacillati</taxon>
        <taxon>Bacillota</taxon>
        <taxon>Clostridia</taxon>
        <taxon>Eubacteriales</taxon>
        <taxon>Clostridiaceae</taxon>
        <taxon>Clostridium</taxon>
    </lineage>
</organism>
<name>A0A1V4ITZ2_9CLOT</name>
<keyword evidence="2" id="KW-0238">DNA-binding</keyword>
<dbReference type="EMBL" id="MZGV01000009">
    <property type="protein sequence ID" value="OPJ63363.1"/>
    <property type="molecule type" value="Genomic_DNA"/>
</dbReference>